<feature type="domain" description="EamA" evidence="7">
    <location>
        <begin position="167"/>
        <end position="301"/>
    </location>
</feature>
<feature type="transmembrane region" description="Helical" evidence="6">
    <location>
        <begin position="226"/>
        <end position="248"/>
    </location>
</feature>
<keyword evidence="3 6" id="KW-0812">Transmembrane</keyword>
<reference evidence="9 11" key="2">
    <citation type="journal article" date="2014" name="Int. J. Syst. Evol. Microbiol.">
        <title>Complete genome sequence of Corynebacterium casei LMG S-19264T (=DSM 44701T), isolated from a smear-ripened cheese.</title>
        <authorList>
            <consortium name="US DOE Joint Genome Institute (JGI-PGF)"/>
            <person name="Walter F."/>
            <person name="Albersmeier A."/>
            <person name="Kalinowski J."/>
            <person name="Ruckert C."/>
        </authorList>
    </citation>
    <scope>NUCLEOTIDE SEQUENCE [LARGE SCALE GENOMIC DNA]</scope>
    <source>
        <strain evidence="9 11">CCM 8635</strain>
    </source>
</reference>
<dbReference type="InterPro" id="IPR037185">
    <property type="entry name" value="EmrE-like"/>
</dbReference>
<dbReference type="EMBL" id="BMDA01000001">
    <property type="protein sequence ID" value="GGH30224.1"/>
    <property type="molecule type" value="Genomic_DNA"/>
</dbReference>
<gene>
    <name evidence="8" type="ORF">F888_02298</name>
    <name evidence="9" type="ORF">GCM10007354_10170</name>
</gene>
<keyword evidence="10" id="KW-1185">Reference proteome</keyword>
<dbReference type="Proteomes" id="UP000013200">
    <property type="component" value="Unassembled WGS sequence"/>
</dbReference>
<dbReference type="STRING" id="1217698.F888_02298"/>
<comment type="subcellular location">
    <subcellularLocation>
        <location evidence="1">Cell membrane</location>
        <topology evidence="1">Multi-pass membrane protein</topology>
    </subcellularLocation>
</comment>
<accession>N9RCU3</accession>
<evidence type="ECO:0000313" key="11">
    <source>
        <dbReference type="Proteomes" id="UP000652691"/>
    </source>
</evidence>
<feature type="transmembrane region" description="Helical" evidence="6">
    <location>
        <begin position="111"/>
        <end position="129"/>
    </location>
</feature>
<comment type="caution">
    <text evidence="8">The sequence shown here is derived from an EMBL/GenBank/DDBJ whole genome shotgun (WGS) entry which is preliminary data.</text>
</comment>
<keyword evidence="2" id="KW-1003">Cell membrane</keyword>
<evidence type="ECO:0000256" key="5">
    <source>
        <dbReference type="ARBA" id="ARBA00023136"/>
    </source>
</evidence>
<dbReference type="Pfam" id="PF00892">
    <property type="entry name" value="EamA"/>
    <property type="match status" value="2"/>
</dbReference>
<evidence type="ECO:0000256" key="1">
    <source>
        <dbReference type="ARBA" id="ARBA00004651"/>
    </source>
</evidence>
<evidence type="ECO:0000256" key="2">
    <source>
        <dbReference type="ARBA" id="ARBA00022475"/>
    </source>
</evidence>
<dbReference type="GO" id="GO:0005886">
    <property type="term" value="C:plasma membrane"/>
    <property type="evidence" value="ECO:0007669"/>
    <property type="project" value="UniProtKB-SubCell"/>
</dbReference>
<dbReference type="InterPro" id="IPR050638">
    <property type="entry name" value="AA-Vitamin_Transporters"/>
</dbReference>
<dbReference type="PANTHER" id="PTHR32322:SF18">
    <property type="entry name" value="S-ADENOSYLMETHIONINE_S-ADENOSYLHOMOCYSTEINE TRANSPORTER"/>
    <property type="match status" value="1"/>
</dbReference>
<dbReference type="InterPro" id="IPR000620">
    <property type="entry name" value="EamA_dom"/>
</dbReference>
<dbReference type="HOGENOM" id="CLU_033863_4_2_6"/>
<feature type="transmembrane region" description="Helical" evidence="6">
    <location>
        <begin position="284"/>
        <end position="301"/>
    </location>
</feature>
<dbReference type="PATRIC" id="fig|1217698.3.peg.2241"/>
<reference evidence="8 10" key="1">
    <citation type="submission" date="2013-02" db="EMBL/GenBank/DDBJ databases">
        <title>The Genome Sequence of Acinetobacter sp. NIPH 3623.</title>
        <authorList>
            <consortium name="The Broad Institute Genome Sequencing Platform"/>
            <consortium name="The Broad Institute Genome Sequencing Center for Infectious Disease"/>
            <person name="Cerqueira G."/>
            <person name="Feldgarden M."/>
            <person name="Courvalin P."/>
            <person name="Perichon B."/>
            <person name="Grillot-Courvalin C."/>
            <person name="Clermont D."/>
            <person name="Rocha E."/>
            <person name="Yoon E.-J."/>
            <person name="Nemec A."/>
            <person name="Walker B."/>
            <person name="Young S.K."/>
            <person name="Zeng Q."/>
            <person name="Gargeya S."/>
            <person name="Fitzgerald M."/>
            <person name="Haas B."/>
            <person name="Abouelleil A."/>
            <person name="Alvarado L."/>
            <person name="Arachchi H.M."/>
            <person name="Berlin A.M."/>
            <person name="Chapman S.B."/>
            <person name="Dewar J."/>
            <person name="Goldberg J."/>
            <person name="Griggs A."/>
            <person name="Gujja S."/>
            <person name="Hansen M."/>
            <person name="Howarth C."/>
            <person name="Imamovic A."/>
            <person name="Larimer J."/>
            <person name="McCowan C."/>
            <person name="Murphy C."/>
            <person name="Neiman D."/>
            <person name="Pearson M."/>
            <person name="Priest M."/>
            <person name="Roberts A."/>
            <person name="Saif S."/>
            <person name="Shea T."/>
            <person name="Sisk P."/>
            <person name="Sykes S."/>
            <person name="Wortman J."/>
            <person name="Nusbaum C."/>
            <person name="Birren B."/>
        </authorList>
    </citation>
    <scope>NUCLEOTIDE SEQUENCE [LARGE SCALE GENOMIC DNA]</scope>
    <source>
        <strain evidence="8 10">NIPH 3623</strain>
    </source>
</reference>
<dbReference type="PANTHER" id="PTHR32322">
    <property type="entry name" value="INNER MEMBRANE TRANSPORTER"/>
    <property type="match status" value="1"/>
</dbReference>
<feature type="transmembrane region" description="Helical" evidence="6">
    <location>
        <begin position="193"/>
        <end position="214"/>
    </location>
</feature>
<evidence type="ECO:0000313" key="8">
    <source>
        <dbReference type="EMBL" id="ENX36962.1"/>
    </source>
</evidence>
<name>N9RCU3_9GAMM</name>
<keyword evidence="4 6" id="KW-1133">Transmembrane helix</keyword>
<keyword evidence="5 6" id="KW-0472">Membrane</keyword>
<proteinExistence type="predicted"/>
<evidence type="ECO:0000256" key="6">
    <source>
        <dbReference type="SAM" id="Phobius"/>
    </source>
</evidence>
<organism evidence="8 10">
    <name type="scientific">Acinetobacter courvalinii</name>
    <dbReference type="NCBI Taxonomy" id="280147"/>
    <lineage>
        <taxon>Bacteria</taxon>
        <taxon>Pseudomonadati</taxon>
        <taxon>Pseudomonadota</taxon>
        <taxon>Gammaproteobacteria</taxon>
        <taxon>Moraxellales</taxon>
        <taxon>Moraxellaceae</taxon>
        <taxon>Acinetobacter</taxon>
    </lineage>
</organism>
<evidence type="ECO:0000313" key="10">
    <source>
        <dbReference type="Proteomes" id="UP000013200"/>
    </source>
</evidence>
<feature type="transmembrane region" description="Helical" evidence="6">
    <location>
        <begin position="12"/>
        <end position="30"/>
    </location>
</feature>
<feature type="transmembrane region" description="Helical" evidence="6">
    <location>
        <begin position="81"/>
        <end position="105"/>
    </location>
</feature>
<protein>
    <submittedName>
        <fullName evidence="9">Membrane protein</fullName>
    </submittedName>
</protein>
<dbReference type="AlphaFoldDB" id="N9RCU3"/>
<dbReference type="EMBL" id="APSA01000007">
    <property type="protein sequence ID" value="ENX36962.1"/>
    <property type="molecule type" value="Genomic_DNA"/>
</dbReference>
<evidence type="ECO:0000313" key="9">
    <source>
        <dbReference type="EMBL" id="GGH30224.1"/>
    </source>
</evidence>
<dbReference type="Proteomes" id="UP000652691">
    <property type="component" value="Unassembled WGS sequence"/>
</dbReference>
<dbReference type="Gene3D" id="1.10.3730.20">
    <property type="match status" value="2"/>
</dbReference>
<evidence type="ECO:0000256" key="4">
    <source>
        <dbReference type="ARBA" id="ARBA00022989"/>
    </source>
</evidence>
<evidence type="ECO:0000259" key="7">
    <source>
        <dbReference type="Pfam" id="PF00892"/>
    </source>
</evidence>
<reference evidence="9" key="3">
    <citation type="submission" date="2024-03" db="EMBL/GenBank/DDBJ databases">
        <authorList>
            <person name="Sun Q."/>
            <person name="Sedlacek I."/>
        </authorList>
    </citation>
    <scope>NUCLEOTIDE SEQUENCE</scope>
    <source>
        <strain evidence="9">CCM 8635</strain>
    </source>
</reference>
<feature type="transmembrane region" description="Helical" evidence="6">
    <location>
        <begin position="260"/>
        <end position="278"/>
    </location>
</feature>
<dbReference type="SUPFAM" id="SSF103481">
    <property type="entry name" value="Multidrug resistance efflux transporter EmrE"/>
    <property type="match status" value="2"/>
</dbReference>
<feature type="domain" description="EamA" evidence="7">
    <location>
        <begin position="20"/>
        <end position="152"/>
    </location>
</feature>
<feature type="transmembrane region" description="Helical" evidence="6">
    <location>
        <begin position="50"/>
        <end position="69"/>
    </location>
</feature>
<sequence length="305" mass="33767">MLIENFMRHFAIALSSSTVYLKLICVALMWGGTFIAGRIVTAELSPTLSALLRFGFAAILLVLILLKSTGRFPHLSVQQHVYAILMGLTGVFAYNLFFFAALSRIEAGRTALFVSLSPILTILAMRIFFHERLQRINYLGVCLALIGTLIVVSKGEFFAAFTQSFGTGEMMMCGAVLSWVIYTICFKQTQTPALTMTTYSLLWGTGFLLLSAWPQLRSSGLMDISWSSWLSILYLGAFGTVLAFIWYAEAIHHIGASRTIIFNNLVPVFAVLLAFLILKEPITWSMLLGGSLSFIGVILTNKQEK</sequence>
<feature type="transmembrane region" description="Helical" evidence="6">
    <location>
        <begin position="165"/>
        <end position="186"/>
    </location>
</feature>
<evidence type="ECO:0000256" key="3">
    <source>
        <dbReference type="ARBA" id="ARBA00022692"/>
    </source>
</evidence>
<feature type="transmembrane region" description="Helical" evidence="6">
    <location>
        <begin position="136"/>
        <end position="153"/>
    </location>
</feature>